<dbReference type="EMBL" id="VSSQ01026895">
    <property type="protein sequence ID" value="MPM75833.1"/>
    <property type="molecule type" value="Genomic_DNA"/>
</dbReference>
<sequence>MIFFGGKSEHPVSGRVGRDVRLIDPADGEALHNVPVRPLQGRRVVRIERAFMLVHQNAVVLQRLETASVKRLGEKSFPRAERIGGVDDVQIVGRFLLSHKFHAVLVADPEFAVCHPNVYIENHIRLKNHAPAVIHPRSVHFLQPRAVCRAVQVQTLKSVLFEFSHKFVVYFRKRNARPHHGGGVV</sequence>
<name>A0A645CG04_9ZZZZ</name>
<evidence type="ECO:0000313" key="1">
    <source>
        <dbReference type="EMBL" id="MPM75833.1"/>
    </source>
</evidence>
<proteinExistence type="predicted"/>
<comment type="caution">
    <text evidence="1">The sequence shown here is derived from an EMBL/GenBank/DDBJ whole genome shotgun (WGS) entry which is preliminary data.</text>
</comment>
<organism evidence="1">
    <name type="scientific">bioreactor metagenome</name>
    <dbReference type="NCBI Taxonomy" id="1076179"/>
    <lineage>
        <taxon>unclassified sequences</taxon>
        <taxon>metagenomes</taxon>
        <taxon>ecological metagenomes</taxon>
    </lineage>
</organism>
<reference evidence="1" key="1">
    <citation type="submission" date="2019-08" db="EMBL/GenBank/DDBJ databases">
        <authorList>
            <person name="Kucharzyk K."/>
            <person name="Murdoch R.W."/>
            <person name="Higgins S."/>
            <person name="Loffler F."/>
        </authorList>
    </citation>
    <scope>NUCLEOTIDE SEQUENCE</scope>
</reference>
<gene>
    <name evidence="1" type="ORF">SDC9_122827</name>
</gene>
<dbReference type="AlphaFoldDB" id="A0A645CG04"/>
<protein>
    <submittedName>
        <fullName evidence="1">Uncharacterized protein</fullName>
    </submittedName>
</protein>
<accession>A0A645CG04</accession>